<name>A0A5N6LPD4_9ASTR</name>
<accession>A0A5N6LPD4</accession>
<comment type="caution">
    <text evidence="1">The sequence shown here is derived from an EMBL/GenBank/DDBJ whole genome shotgun (WGS) entry which is preliminary data.</text>
</comment>
<evidence type="ECO:0000313" key="1">
    <source>
        <dbReference type="EMBL" id="KAD2394047.1"/>
    </source>
</evidence>
<proteinExistence type="predicted"/>
<organism evidence="1 2">
    <name type="scientific">Mikania micrantha</name>
    <name type="common">bitter vine</name>
    <dbReference type="NCBI Taxonomy" id="192012"/>
    <lineage>
        <taxon>Eukaryota</taxon>
        <taxon>Viridiplantae</taxon>
        <taxon>Streptophyta</taxon>
        <taxon>Embryophyta</taxon>
        <taxon>Tracheophyta</taxon>
        <taxon>Spermatophyta</taxon>
        <taxon>Magnoliopsida</taxon>
        <taxon>eudicotyledons</taxon>
        <taxon>Gunneridae</taxon>
        <taxon>Pentapetalae</taxon>
        <taxon>asterids</taxon>
        <taxon>campanulids</taxon>
        <taxon>Asterales</taxon>
        <taxon>Asteraceae</taxon>
        <taxon>Asteroideae</taxon>
        <taxon>Heliantheae alliance</taxon>
        <taxon>Eupatorieae</taxon>
        <taxon>Mikania</taxon>
    </lineage>
</organism>
<dbReference type="AlphaFoldDB" id="A0A5N6LPD4"/>
<sequence length="146" mass="16256">MVVEWGKGKVGVSTRPNLDSLAAVRPKSIADVDQNCGPFRLVCSKRPCPCPYHEKKKWQGLKPEHRYGRIPIDSLLIDKSSSGAVFDRKTKPTEEPTWIHKQVGRHQQVGWTGFGEGESSFAMAAESSEVLRDHGSDTIKAIRVKD</sequence>
<keyword evidence="2" id="KW-1185">Reference proteome</keyword>
<dbReference type="Proteomes" id="UP000326396">
    <property type="component" value="Linkage Group LG9"/>
</dbReference>
<reference evidence="1 2" key="1">
    <citation type="submission" date="2019-05" db="EMBL/GenBank/DDBJ databases">
        <title>Mikania micrantha, genome provides insights into the molecular mechanism of rapid growth.</title>
        <authorList>
            <person name="Liu B."/>
        </authorList>
    </citation>
    <scope>NUCLEOTIDE SEQUENCE [LARGE SCALE GENOMIC DNA]</scope>
    <source>
        <strain evidence="1">NLD-2019</strain>
        <tissue evidence="1">Leaf</tissue>
    </source>
</reference>
<evidence type="ECO:0000313" key="2">
    <source>
        <dbReference type="Proteomes" id="UP000326396"/>
    </source>
</evidence>
<protein>
    <submittedName>
        <fullName evidence="1">Uncharacterized protein</fullName>
    </submittedName>
</protein>
<dbReference type="EMBL" id="SZYD01000019">
    <property type="protein sequence ID" value="KAD2394047.1"/>
    <property type="molecule type" value="Genomic_DNA"/>
</dbReference>
<gene>
    <name evidence="1" type="ORF">E3N88_41024</name>
</gene>